<evidence type="ECO:0000313" key="7">
    <source>
        <dbReference type="EMBL" id="COX45434.1"/>
    </source>
</evidence>
<protein>
    <submittedName>
        <fullName evidence="7">Uncharacterized protein</fullName>
    </submittedName>
</protein>
<evidence type="ECO:0000313" key="6">
    <source>
        <dbReference type="EMBL" id="COX41097.1"/>
    </source>
</evidence>
<sequence length="111" mass="12439">MDLDEKDAHNHRIDTEMSDTRIEGEVIVTLNNPEQEAVPLQRLRRCNVVAQLRRRHVLMLSLDDFDICRVSDGMPNDVFGIVELKPTVVGVVAAKVCVDRIIHGADVAPAR</sequence>
<evidence type="ECO:0000313" key="14">
    <source>
        <dbReference type="Proteomes" id="UP000046947"/>
    </source>
</evidence>
<evidence type="ECO:0000313" key="5">
    <source>
        <dbReference type="EMBL" id="COW63842.1"/>
    </source>
</evidence>
<dbReference type="EMBL" id="CFOE01000900">
    <property type="protein sequence ID" value="CFE46662.1"/>
    <property type="molecule type" value="Genomic_DNA"/>
</dbReference>
<dbReference type="Proteomes" id="UP000048600">
    <property type="component" value="Unassembled WGS sequence"/>
</dbReference>
<evidence type="ECO:0000313" key="12">
    <source>
        <dbReference type="Proteomes" id="UP000045842"/>
    </source>
</evidence>
<dbReference type="EMBL" id="CSBK01001587">
    <property type="protein sequence ID" value="COY87380.1"/>
    <property type="molecule type" value="Genomic_DNA"/>
</dbReference>
<evidence type="ECO:0000313" key="3">
    <source>
        <dbReference type="EMBL" id="CFS03531.1"/>
    </source>
</evidence>
<dbReference type="Proteomes" id="UP000044938">
    <property type="component" value="Unassembled WGS sequence"/>
</dbReference>
<evidence type="ECO:0000313" key="11">
    <source>
        <dbReference type="Proteomes" id="UP000044938"/>
    </source>
</evidence>
<evidence type="ECO:0000313" key="1">
    <source>
        <dbReference type="EMBL" id="CFE46662.1"/>
    </source>
</evidence>
<reference evidence="9 10" key="2">
    <citation type="submission" date="2015-03" db="EMBL/GenBank/DDBJ databases">
        <authorList>
            <consortium name="Pathogen Informatics"/>
        </authorList>
    </citation>
    <scope>NUCLEOTIDE SEQUENCE [LARGE SCALE GENOMIC DNA]</scope>
    <source>
        <strain evidence="3 13">C09601061</strain>
        <strain evidence="5 12">G09801536</strain>
        <strain evidence="1 15">G09901357</strain>
        <strain evidence="2 14">H09601792</strain>
        <strain evidence="9">K00500041</strain>
        <strain evidence="4 11">M09401471</strain>
        <strain evidence="10">N09902308</strain>
        <strain evidence="6 16">P00601463</strain>
    </source>
</reference>
<dbReference type="EMBL" id="CSAE01001267">
    <property type="protein sequence ID" value="COX45434.1"/>
    <property type="molecule type" value="Genomic_DNA"/>
</dbReference>
<dbReference type="Proteomes" id="UP000046680">
    <property type="component" value="Unassembled WGS sequence"/>
</dbReference>
<dbReference type="EMBL" id="CHKL01000881">
    <property type="protein sequence ID" value="COX41097.1"/>
    <property type="molecule type" value="Genomic_DNA"/>
</dbReference>
<dbReference type="Proteomes" id="UP000038802">
    <property type="component" value="Unassembled WGS sequence"/>
</dbReference>
<name>A0A0U0T188_MYCTX</name>
<evidence type="ECO:0000313" key="16">
    <source>
        <dbReference type="Proteomes" id="UP000048600"/>
    </source>
</evidence>
<evidence type="ECO:0000313" key="13">
    <source>
        <dbReference type="Proteomes" id="UP000046680"/>
    </source>
</evidence>
<reference evidence="8" key="3">
    <citation type="submission" date="2015-03" db="EMBL/GenBank/DDBJ databases">
        <authorList>
            <consortium name="Pathogen Informatics"/>
            <person name="Murphy D."/>
        </authorList>
    </citation>
    <scope>NUCLEOTIDE SEQUENCE</scope>
    <source>
        <strain evidence="8">N09902308</strain>
    </source>
</reference>
<evidence type="ECO:0000313" key="8">
    <source>
        <dbReference type="EMBL" id="COY87380.1"/>
    </source>
</evidence>
<evidence type="ECO:0000313" key="9">
    <source>
        <dbReference type="Proteomes" id="UP000038802"/>
    </source>
</evidence>
<evidence type="ECO:0000313" key="15">
    <source>
        <dbReference type="Proteomes" id="UP000048289"/>
    </source>
</evidence>
<proteinExistence type="predicted"/>
<dbReference type="Proteomes" id="UP000045842">
    <property type="component" value="Unassembled WGS sequence"/>
</dbReference>
<dbReference type="EMBL" id="CSAJ01000002">
    <property type="protein sequence ID" value="COV36557.1"/>
    <property type="molecule type" value="Genomic_DNA"/>
</dbReference>
<evidence type="ECO:0000313" key="4">
    <source>
        <dbReference type="EMBL" id="COV36557.1"/>
    </source>
</evidence>
<organism evidence="7 9">
    <name type="scientific">Mycobacterium tuberculosis</name>
    <dbReference type="NCBI Taxonomy" id="1773"/>
    <lineage>
        <taxon>Bacteria</taxon>
        <taxon>Bacillati</taxon>
        <taxon>Actinomycetota</taxon>
        <taxon>Actinomycetes</taxon>
        <taxon>Mycobacteriales</taxon>
        <taxon>Mycobacteriaceae</taxon>
        <taxon>Mycobacterium</taxon>
        <taxon>Mycobacterium tuberculosis complex</taxon>
    </lineage>
</organism>
<dbReference type="AlphaFoldDB" id="A0A0U0T188"/>
<gene>
    <name evidence="3" type="ORF">ERS007657_03691</name>
    <name evidence="5" type="ORF">ERS007679_04111</name>
    <name evidence="1" type="ORF">ERS007681_04140</name>
    <name evidence="2" type="ORF">ERS007688_02824</name>
    <name evidence="7" type="ORF">ERS007703_05252</name>
    <name evidence="4" type="ORF">ERS007720_00038</name>
    <name evidence="8" type="ORF">ERS007739_03165</name>
    <name evidence="6" type="ORF">ERS007741_04346</name>
</gene>
<dbReference type="Proteomes" id="UP000046947">
    <property type="component" value="Unassembled WGS sequence"/>
</dbReference>
<dbReference type="EMBL" id="CSAD01000927">
    <property type="protein sequence ID" value="COW63842.1"/>
    <property type="molecule type" value="Genomic_DNA"/>
</dbReference>
<dbReference type="Proteomes" id="UP000048289">
    <property type="component" value="Unassembled WGS sequence"/>
</dbReference>
<reference evidence="7" key="1">
    <citation type="submission" date="2015-03" db="EMBL/GenBank/DDBJ databases">
        <authorList>
            <person name="Murphy D."/>
        </authorList>
    </citation>
    <scope>NUCLEOTIDE SEQUENCE [LARGE SCALE GENOMIC DNA]</scope>
    <source>
        <strain evidence="7">K00500041</strain>
    </source>
</reference>
<dbReference type="Proteomes" id="UP000039021">
    <property type="component" value="Unassembled WGS sequence"/>
</dbReference>
<dbReference type="EMBL" id="CGCX01001922">
    <property type="protein sequence ID" value="CFS03531.1"/>
    <property type="molecule type" value="Genomic_DNA"/>
</dbReference>
<evidence type="ECO:0000313" key="2">
    <source>
        <dbReference type="EMBL" id="CFE59807.1"/>
    </source>
</evidence>
<accession>A0A0U0T188</accession>
<dbReference type="EMBL" id="CFOH01000521">
    <property type="protein sequence ID" value="CFE59807.1"/>
    <property type="molecule type" value="Genomic_DNA"/>
</dbReference>
<evidence type="ECO:0000313" key="10">
    <source>
        <dbReference type="Proteomes" id="UP000039021"/>
    </source>
</evidence>